<organism evidence="1 2">
    <name type="scientific">Companilactobacillus nantensis DSM 16982</name>
    <dbReference type="NCBI Taxonomy" id="1423774"/>
    <lineage>
        <taxon>Bacteria</taxon>
        <taxon>Bacillati</taxon>
        <taxon>Bacillota</taxon>
        <taxon>Bacilli</taxon>
        <taxon>Lactobacillales</taxon>
        <taxon>Lactobacillaceae</taxon>
        <taxon>Companilactobacillus</taxon>
    </lineage>
</organism>
<dbReference type="PATRIC" id="fig|1423774.3.peg.1255"/>
<accession>A0A0R1WDB0</accession>
<proteinExistence type="predicted"/>
<dbReference type="Proteomes" id="UP000051302">
    <property type="component" value="Unassembled WGS sequence"/>
</dbReference>
<reference evidence="1 2" key="1">
    <citation type="journal article" date="2015" name="Genome Announc.">
        <title>Expanding the biotechnology potential of lactobacilli through comparative genomics of 213 strains and associated genera.</title>
        <authorList>
            <person name="Sun Z."/>
            <person name="Harris H.M."/>
            <person name="McCann A."/>
            <person name="Guo C."/>
            <person name="Argimon S."/>
            <person name="Zhang W."/>
            <person name="Yang X."/>
            <person name="Jeffery I.B."/>
            <person name="Cooney J.C."/>
            <person name="Kagawa T.F."/>
            <person name="Liu W."/>
            <person name="Song Y."/>
            <person name="Salvetti E."/>
            <person name="Wrobel A."/>
            <person name="Rasinkangas P."/>
            <person name="Parkhill J."/>
            <person name="Rea M.C."/>
            <person name="O'Sullivan O."/>
            <person name="Ritari J."/>
            <person name="Douillard F.P."/>
            <person name="Paul Ross R."/>
            <person name="Yang R."/>
            <person name="Briner A.E."/>
            <person name="Felis G.E."/>
            <person name="de Vos W.M."/>
            <person name="Barrangou R."/>
            <person name="Klaenhammer T.R."/>
            <person name="Caufield P.W."/>
            <person name="Cui Y."/>
            <person name="Zhang H."/>
            <person name="O'Toole P.W."/>
        </authorList>
    </citation>
    <scope>NUCLEOTIDE SEQUENCE [LARGE SCALE GENOMIC DNA]</scope>
    <source>
        <strain evidence="1 2">DSM 16982</strain>
    </source>
</reference>
<evidence type="ECO:0000313" key="2">
    <source>
        <dbReference type="Proteomes" id="UP000051302"/>
    </source>
</evidence>
<sequence>MKKMIKKNTNLQSKSEFLKNLDTNVEKPRGVVNYLNFQIKTLDNIRYYFENEAILKVRSITDIDNNKIVKEMINSGDLEYIGRGILIDTSWAQNDFLIRQLVLKTGIYSGSTALYLWGLSDEYPYQSYMTFKRGYKLPNRLKEWTDGVVVRQSNPDILNSFVEKKSVEGTKYQIELYSKERALVDVLKEGISSDVINTAYRRYLKSDKAGVNKLLLTAKKLGSFEKVRNRLEIMI</sequence>
<gene>
    <name evidence="1" type="ORF">FD31_GL001208</name>
</gene>
<dbReference type="STRING" id="1423774.FD31_GL001208"/>
<comment type="caution">
    <text evidence="1">The sequence shown here is derived from an EMBL/GenBank/DDBJ whole genome shotgun (WGS) entry which is preliminary data.</text>
</comment>
<dbReference type="AlphaFoldDB" id="A0A0R1WDB0"/>
<keyword evidence="2" id="KW-1185">Reference proteome</keyword>
<evidence type="ECO:0000313" key="1">
    <source>
        <dbReference type="EMBL" id="KRM15493.1"/>
    </source>
</evidence>
<name>A0A0R1WDB0_9LACO</name>
<protein>
    <submittedName>
        <fullName evidence="1">Uncharacterized protein</fullName>
    </submittedName>
</protein>
<dbReference type="EMBL" id="AZFV01000022">
    <property type="protein sequence ID" value="KRM15493.1"/>
    <property type="molecule type" value="Genomic_DNA"/>
</dbReference>